<dbReference type="AlphaFoldDB" id="A0AAP0X469"/>
<evidence type="ECO:0008006" key="5">
    <source>
        <dbReference type="Google" id="ProtNLM"/>
    </source>
</evidence>
<feature type="compositionally biased region" description="Basic and acidic residues" evidence="2">
    <location>
        <begin position="1"/>
        <end position="11"/>
    </location>
</feature>
<accession>A0AAP0X469</accession>
<evidence type="ECO:0000313" key="4">
    <source>
        <dbReference type="Proteomes" id="UP001415857"/>
    </source>
</evidence>
<reference evidence="3 4" key="1">
    <citation type="journal article" date="2024" name="Plant J.">
        <title>Genome sequences and population genomics reveal climatic adaptation and genomic divergence between two closely related sweetgum species.</title>
        <authorList>
            <person name="Xu W.Q."/>
            <person name="Ren C.Q."/>
            <person name="Zhang X.Y."/>
            <person name="Comes H.P."/>
            <person name="Liu X.H."/>
            <person name="Li Y.G."/>
            <person name="Kettle C.J."/>
            <person name="Jalonen R."/>
            <person name="Gaisberger H."/>
            <person name="Ma Y.Z."/>
            <person name="Qiu Y.X."/>
        </authorList>
    </citation>
    <scope>NUCLEOTIDE SEQUENCE [LARGE SCALE GENOMIC DNA]</scope>
    <source>
        <strain evidence="3">Hangzhou</strain>
    </source>
</reference>
<name>A0AAP0X469_LIQFO</name>
<dbReference type="GO" id="GO:0072699">
    <property type="term" value="P:protein localization to cortical microtubule cytoskeleton"/>
    <property type="evidence" value="ECO:0007669"/>
    <property type="project" value="TreeGrafter"/>
</dbReference>
<feature type="compositionally biased region" description="Basic and acidic residues" evidence="2">
    <location>
        <begin position="114"/>
        <end position="139"/>
    </location>
</feature>
<dbReference type="PANTHER" id="PTHR31342">
    <property type="entry name" value="PROTEIN CHUP1, CHLOROPLASTIC"/>
    <property type="match status" value="1"/>
</dbReference>
<dbReference type="GO" id="GO:0055028">
    <property type="term" value="C:cortical microtubule"/>
    <property type="evidence" value="ECO:0007669"/>
    <property type="project" value="TreeGrafter"/>
</dbReference>
<organism evidence="3 4">
    <name type="scientific">Liquidambar formosana</name>
    <name type="common">Formosan gum</name>
    <dbReference type="NCBI Taxonomy" id="63359"/>
    <lineage>
        <taxon>Eukaryota</taxon>
        <taxon>Viridiplantae</taxon>
        <taxon>Streptophyta</taxon>
        <taxon>Embryophyta</taxon>
        <taxon>Tracheophyta</taxon>
        <taxon>Spermatophyta</taxon>
        <taxon>Magnoliopsida</taxon>
        <taxon>eudicotyledons</taxon>
        <taxon>Gunneridae</taxon>
        <taxon>Pentapetalae</taxon>
        <taxon>Saxifragales</taxon>
        <taxon>Altingiaceae</taxon>
        <taxon>Liquidambar</taxon>
    </lineage>
</organism>
<proteinExistence type="predicted"/>
<keyword evidence="4" id="KW-1185">Reference proteome</keyword>
<evidence type="ECO:0000256" key="2">
    <source>
        <dbReference type="SAM" id="MobiDB-lite"/>
    </source>
</evidence>
<gene>
    <name evidence="3" type="ORF">L1049_017343</name>
</gene>
<dbReference type="InterPro" id="IPR040265">
    <property type="entry name" value="CHUP1/IPGA1-like"/>
</dbReference>
<keyword evidence="1" id="KW-0175">Coiled coil</keyword>
<dbReference type="EMBL" id="JBBPBK010000003">
    <property type="protein sequence ID" value="KAK9288877.1"/>
    <property type="molecule type" value="Genomic_DNA"/>
</dbReference>
<protein>
    <recommendedName>
        <fullName evidence="5">Protein CHUP1, chloroplastic</fullName>
    </recommendedName>
</protein>
<dbReference type="Proteomes" id="UP001415857">
    <property type="component" value="Unassembled WGS sequence"/>
</dbReference>
<evidence type="ECO:0000313" key="3">
    <source>
        <dbReference type="EMBL" id="KAK9288877.1"/>
    </source>
</evidence>
<comment type="caution">
    <text evidence="3">The sequence shown here is derived from an EMBL/GenBank/DDBJ whole genome shotgun (WGS) entry which is preliminary data.</text>
</comment>
<feature type="region of interest" description="Disordered" evidence="2">
    <location>
        <begin position="1"/>
        <end position="141"/>
    </location>
</feature>
<feature type="compositionally biased region" description="Polar residues" evidence="2">
    <location>
        <begin position="12"/>
        <end position="22"/>
    </location>
</feature>
<dbReference type="PANTHER" id="PTHR31342:SF43">
    <property type="entry name" value="F11A17.16"/>
    <property type="match status" value="1"/>
</dbReference>
<evidence type="ECO:0000256" key="1">
    <source>
        <dbReference type="ARBA" id="ARBA00023054"/>
    </source>
</evidence>
<sequence>MKQEIPTKTETKPTFSHSTTPSRLRAASSKAKDSPKPQTSNGVSPALRARAKSVPQVDSNGLNTRRSLLLNKPKSGDDVVVGSQKGREFEDGKIVGRSGNRPVVVEQFSRPRRRPDPSSRRNEEDPDGKKKELQQKLDLSETSVRNLQSEVVALTAELDKAHSLNVELQSQNRKLSDDLADAEAKIAALAIRDQGDSISEYQTPKFKDIQKLIANKLEHPKVKETISEAITVKTPSTAPVHPSIVNANTQRNVPAYPSAPPPPPPPLPLPPVRAAATQKAPAIVEFYHSLTRREGKKDSPGQSNHNKPVVISAHSSIVGEFQNRSAHLLAIRTDIETKGGFINGLIQKVQAAAYTDIEDLLNFVDWLDSELSSLADERAVLKHFKWPEKKADAMREAAIEYRDLKLLESEISSYKDDTSIPCEAALKKIASLLDKSERSIQSLIKLRSSVMLSYKDYKIPTDWMLDSGVVIKIKQASMKLATMYMKRVTMELESVRNLERESAQEALLLQGVHFAYRAHQFAGGLDSETLCAFEEIRQRVPGHLGGSRELLVGIPSSS</sequence>
<feature type="compositionally biased region" description="Polar residues" evidence="2">
    <location>
        <begin position="56"/>
        <end position="66"/>
    </location>
</feature>
<feature type="compositionally biased region" description="Basic and acidic residues" evidence="2">
    <location>
        <begin position="85"/>
        <end position="94"/>
    </location>
</feature>